<protein>
    <submittedName>
        <fullName evidence="1">GH3 auxin-responsive promoter family protein</fullName>
    </submittedName>
</protein>
<reference evidence="1" key="1">
    <citation type="submission" date="2021-08" db="EMBL/GenBank/DDBJ databases">
        <title>Novel anaerobic bacterium isolated from sea squirt in East Sea, Republic of Korea.</title>
        <authorList>
            <person name="Nguyen T.H."/>
            <person name="Li Z."/>
            <person name="Lee Y.-J."/>
            <person name="Ko J."/>
            <person name="Kim S.-G."/>
        </authorList>
    </citation>
    <scope>NUCLEOTIDE SEQUENCE</scope>
    <source>
        <strain evidence="1">KCTC 25031</strain>
    </source>
</reference>
<organism evidence="1 2">
    <name type="scientific">Halosquirtibacter laminarini</name>
    <dbReference type="NCBI Taxonomy" id="3374600"/>
    <lineage>
        <taxon>Bacteria</taxon>
        <taxon>Pseudomonadati</taxon>
        <taxon>Bacteroidota</taxon>
        <taxon>Bacteroidia</taxon>
        <taxon>Marinilabiliales</taxon>
        <taxon>Prolixibacteraceae</taxon>
        <taxon>Halosquirtibacter</taxon>
    </lineage>
</organism>
<proteinExistence type="predicted"/>
<dbReference type="EMBL" id="CP081303">
    <property type="protein sequence ID" value="QZE14162.1"/>
    <property type="molecule type" value="Genomic_DNA"/>
</dbReference>
<dbReference type="Proteomes" id="UP000826212">
    <property type="component" value="Chromosome"/>
</dbReference>
<keyword evidence="2" id="KW-1185">Reference proteome</keyword>
<sequence>MAILQTILSWFNSRRIEEIDRYTHHSEEIQGYMFLQLLDRAKHTWWGNKYQFSSISTYQDFKSRIPLQFYEDIKPYVDRIIKGEENVLWPGKTEWFAKSSGTTHSKSKFIPITSDSLENCHYRASKDIQSIYFRNNPQNNVLGGRTLTLGGSHRVSCINDGVNIGDLSAVMLENLPFWTDLYRTPSREVALIEEFDQKVEQIIKHSIKEDVTAFAGVPSWYLVLFQRIIEKTGAANIHEIWPNMELFVHGGISFTPYREQYKKIFPSEKMHYLETYNASEGFFAIQDVFSRDDMLLMIDLGIFYEFIPMDQYCGTESDTITLADVEKDKNYALVISTNGGLWRYIIGDTIKFTSTHPYRIKITGRTKHFMNAFGEEVIIENALYAMDKACKLTGAEVKEFTAAPVFFTDKEKGHHQWAIEFEKEPNSIEQFKVSLDKALQEINSDYEAKRYKDTTLNPPEIFHIKNNSFWRWCDQKGKIGGQNKIIKLSNERFFIEQIILLEQQT</sequence>
<name>A0AC61NMY6_9BACT</name>
<evidence type="ECO:0000313" key="2">
    <source>
        <dbReference type="Proteomes" id="UP000826212"/>
    </source>
</evidence>
<accession>A0AC61NMY6</accession>
<gene>
    <name evidence="1" type="ORF">K4L44_16815</name>
</gene>
<evidence type="ECO:0000313" key="1">
    <source>
        <dbReference type="EMBL" id="QZE14162.1"/>
    </source>
</evidence>